<accession>A0A0D7AWK2</accession>
<dbReference type="PANTHER" id="PTHR12147">
    <property type="entry name" value="METALLOPEPTIDASE M28 FAMILY MEMBER"/>
    <property type="match status" value="1"/>
</dbReference>
<reference evidence="12 13" key="1">
    <citation type="journal article" date="2015" name="Fungal Genet. Biol.">
        <title>Evolution of novel wood decay mechanisms in Agaricales revealed by the genome sequences of Fistulina hepatica and Cylindrobasidium torrendii.</title>
        <authorList>
            <person name="Floudas D."/>
            <person name="Held B.W."/>
            <person name="Riley R."/>
            <person name="Nagy L.G."/>
            <person name="Koehler G."/>
            <person name="Ransdell A.S."/>
            <person name="Younus H."/>
            <person name="Chow J."/>
            <person name="Chiniquy J."/>
            <person name="Lipzen A."/>
            <person name="Tritt A."/>
            <person name="Sun H."/>
            <person name="Haridas S."/>
            <person name="LaButti K."/>
            <person name="Ohm R.A."/>
            <person name="Kues U."/>
            <person name="Blanchette R.A."/>
            <person name="Grigoriev I.V."/>
            <person name="Minto R.E."/>
            <person name="Hibbett D.S."/>
        </authorList>
    </citation>
    <scope>NUCLEOTIDE SEQUENCE [LARGE SCALE GENOMIC DNA]</scope>
    <source>
        <strain evidence="12 13">FP15055 ss-10</strain>
    </source>
</reference>
<evidence type="ECO:0000256" key="2">
    <source>
        <dbReference type="ARBA" id="ARBA00022438"/>
    </source>
</evidence>
<dbReference type="SUPFAM" id="SSF53187">
    <property type="entry name" value="Zn-dependent exopeptidases"/>
    <property type="match status" value="1"/>
</dbReference>
<dbReference type="InterPro" id="IPR007484">
    <property type="entry name" value="Peptidase_M28"/>
</dbReference>
<dbReference type="Pfam" id="PF04389">
    <property type="entry name" value="Peptidase_M28"/>
    <property type="match status" value="1"/>
</dbReference>
<evidence type="ECO:0000313" key="12">
    <source>
        <dbReference type="EMBL" id="KIY62743.1"/>
    </source>
</evidence>
<evidence type="ECO:0000256" key="7">
    <source>
        <dbReference type="ARBA" id="ARBA00022833"/>
    </source>
</evidence>
<dbReference type="Gene3D" id="3.40.630.10">
    <property type="entry name" value="Zn peptidases"/>
    <property type="match status" value="1"/>
</dbReference>
<dbReference type="GO" id="GO:0006508">
    <property type="term" value="P:proteolysis"/>
    <property type="evidence" value="ECO:0007669"/>
    <property type="project" value="UniProtKB-KW"/>
</dbReference>
<dbReference type="Proteomes" id="UP000054007">
    <property type="component" value="Unassembled WGS sequence"/>
</dbReference>
<evidence type="ECO:0000256" key="8">
    <source>
        <dbReference type="ARBA" id="ARBA00043962"/>
    </source>
</evidence>
<feature type="domain" description="Peptidase M28" evidence="11">
    <location>
        <begin position="159"/>
        <end position="343"/>
    </location>
</feature>
<dbReference type="STRING" id="1314674.A0A0D7AWK2"/>
<keyword evidence="13" id="KW-1185">Reference proteome</keyword>
<evidence type="ECO:0000256" key="10">
    <source>
        <dbReference type="SAM" id="MobiDB-lite"/>
    </source>
</evidence>
<feature type="chain" id="PRO_5005115139" description="Peptide hydrolase" evidence="9">
    <location>
        <begin position="23"/>
        <end position="369"/>
    </location>
</feature>
<comment type="cofactor">
    <cofactor evidence="1">
        <name>Zn(2+)</name>
        <dbReference type="ChEBI" id="CHEBI:29105"/>
    </cofactor>
</comment>
<protein>
    <recommendedName>
        <fullName evidence="9">Peptide hydrolase</fullName>
        <ecNumber evidence="9">3.4.-.-</ecNumber>
    </recommendedName>
</protein>
<evidence type="ECO:0000259" key="11">
    <source>
        <dbReference type="Pfam" id="PF04389"/>
    </source>
</evidence>
<evidence type="ECO:0000313" key="13">
    <source>
        <dbReference type="Proteomes" id="UP000054007"/>
    </source>
</evidence>
<dbReference type="CDD" id="cd03879">
    <property type="entry name" value="M28_AAP"/>
    <property type="match status" value="1"/>
</dbReference>
<feature type="signal peptide" evidence="9">
    <location>
        <begin position="1"/>
        <end position="22"/>
    </location>
</feature>
<dbReference type="PANTHER" id="PTHR12147:SF56">
    <property type="entry name" value="AMINOPEPTIDASE YDR415C-RELATED"/>
    <property type="match status" value="1"/>
</dbReference>
<organism evidence="12 13">
    <name type="scientific">Cylindrobasidium torrendii FP15055 ss-10</name>
    <dbReference type="NCBI Taxonomy" id="1314674"/>
    <lineage>
        <taxon>Eukaryota</taxon>
        <taxon>Fungi</taxon>
        <taxon>Dikarya</taxon>
        <taxon>Basidiomycota</taxon>
        <taxon>Agaricomycotina</taxon>
        <taxon>Agaricomycetes</taxon>
        <taxon>Agaricomycetidae</taxon>
        <taxon>Agaricales</taxon>
        <taxon>Marasmiineae</taxon>
        <taxon>Physalacriaceae</taxon>
        <taxon>Cylindrobasidium</taxon>
    </lineage>
</organism>
<evidence type="ECO:0000256" key="1">
    <source>
        <dbReference type="ARBA" id="ARBA00001947"/>
    </source>
</evidence>
<evidence type="ECO:0000256" key="9">
    <source>
        <dbReference type="RuleBase" id="RU361240"/>
    </source>
</evidence>
<dbReference type="EC" id="3.4.-.-" evidence="9"/>
<comment type="similarity">
    <text evidence="8">Belongs to the peptidase M28 family. M28E subfamily.</text>
</comment>
<evidence type="ECO:0000256" key="6">
    <source>
        <dbReference type="ARBA" id="ARBA00022801"/>
    </source>
</evidence>
<dbReference type="GO" id="GO:0008235">
    <property type="term" value="F:metalloexopeptidase activity"/>
    <property type="evidence" value="ECO:0007669"/>
    <property type="project" value="InterPro"/>
</dbReference>
<evidence type="ECO:0000256" key="3">
    <source>
        <dbReference type="ARBA" id="ARBA00022670"/>
    </source>
</evidence>
<dbReference type="InterPro" id="IPR045175">
    <property type="entry name" value="M28_fam"/>
</dbReference>
<keyword evidence="7 9" id="KW-0862">Zinc</keyword>
<dbReference type="GO" id="GO:0004177">
    <property type="term" value="F:aminopeptidase activity"/>
    <property type="evidence" value="ECO:0007669"/>
    <property type="project" value="UniProtKB-KW"/>
</dbReference>
<sequence>MKFSTAACVLAATAAYAAPSIAEVKEKAADGLRLIRTSPGAEIWVSEDEKLEYMRNHTRFFDITETAQKERPSRTSAKKAAAFPTGASKQDTVNPLLETLSIDNLKSTLATLGDFNNRYYKADTGAEASKWIVDTLSDIASGSEATAKQFNHSFVQSSIIAHIPGSSDGPVTIIGAHMDSINLQNPQSGRAPGQDDNGSGSTNLIEIFRALVEGGYTPATPVELMWYAGEEAGLLGSQDIAAQYASDNVEVQAVLNLDMTGYFKPNTNETVALITDNTDTDLTAFVGALVDEYLSFGWTESQCGYACSDHASWDGEGYPAAFPFETVFGTDNPNIHSSGDTTEVNGFSFEHSLEFAKLGLAYIVELSAA</sequence>
<keyword evidence="5 9" id="KW-0732">Signal</keyword>
<keyword evidence="3 9" id="KW-0645">Protease</keyword>
<gene>
    <name evidence="12" type="ORF">CYLTODRAFT_404177</name>
</gene>
<dbReference type="EMBL" id="KN880752">
    <property type="protein sequence ID" value="KIY62743.1"/>
    <property type="molecule type" value="Genomic_DNA"/>
</dbReference>
<keyword evidence="6 9" id="KW-0378">Hydrolase</keyword>
<evidence type="ECO:0000256" key="4">
    <source>
        <dbReference type="ARBA" id="ARBA00022723"/>
    </source>
</evidence>
<feature type="region of interest" description="Disordered" evidence="10">
    <location>
        <begin position="68"/>
        <end position="88"/>
    </location>
</feature>
<keyword evidence="4 9" id="KW-0479">Metal-binding</keyword>
<dbReference type="AlphaFoldDB" id="A0A0D7AWK2"/>
<dbReference type="OrthoDB" id="2214at2759"/>
<evidence type="ECO:0000256" key="5">
    <source>
        <dbReference type="ARBA" id="ARBA00022729"/>
    </source>
</evidence>
<keyword evidence="2" id="KW-0031">Aminopeptidase</keyword>
<dbReference type="GO" id="GO:0046872">
    <property type="term" value="F:metal ion binding"/>
    <property type="evidence" value="ECO:0007669"/>
    <property type="project" value="UniProtKB-KW"/>
</dbReference>
<proteinExistence type="inferred from homology"/>
<name>A0A0D7AWK2_9AGAR</name>